<comment type="caution">
    <text evidence="2">The sequence shown here is derived from an EMBL/GenBank/DDBJ whole genome shotgun (WGS) entry which is preliminary data.</text>
</comment>
<evidence type="ECO:0000259" key="1">
    <source>
        <dbReference type="Pfam" id="PF00561"/>
    </source>
</evidence>
<evidence type="ECO:0000313" key="3">
    <source>
        <dbReference type="Proteomes" id="UP001221328"/>
    </source>
</evidence>
<keyword evidence="3" id="KW-1185">Reference proteome</keyword>
<evidence type="ECO:0000313" key="2">
    <source>
        <dbReference type="EMBL" id="MDC2961298.1"/>
    </source>
</evidence>
<dbReference type="Proteomes" id="UP001221328">
    <property type="component" value="Unassembled WGS sequence"/>
</dbReference>
<dbReference type="InterPro" id="IPR000073">
    <property type="entry name" value="AB_hydrolase_1"/>
</dbReference>
<dbReference type="EMBL" id="JAQOSK010000033">
    <property type="protein sequence ID" value="MDC2961298.1"/>
    <property type="molecule type" value="Genomic_DNA"/>
</dbReference>
<dbReference type="RefSeq" id="WP_272179133.1">
    <property type="nucleotide sequence ID" value="NZ_JAQOSK010000033.1"/>
</dbReference>
<dbReference type="PRINTS" id="PR00111">
    <property type="entry name" value="ABHYDROLASE"/>
</dbReference>
<gene>
    <name evidence="2" type="ORF">PO587_43430</name>
</gene>
<dbReference type="Gene3D" id="3.40.50.1820">
    <property type="entry name" value="alpha/beta hydrolase"/>
    <property type="match status" value="1"/>
</dbReference>
<sequence>MTYTERTVVRDGVRLSCRDWGGTGSPVVLLHGLAGHAGEWNTIAHHLSRRHRVIALDQRGHGASERHPDDRSRAAYVADVIAVLDQLALPAPTLIGQSLGGNTALLTAAQHAHRIRALVLIEAGPERTHPDTPTTIGQWLDSWPTTFPTQEAAAAFLGGGPVGAGWAAGLEQRPDGWWPRFHRDVMIDSIADNTHHSSWQQWASITCPTLAVLGQNGIIAPDEVDRMLQQHPETLALSVPRAGHDLHLEHPDILIEALDRFLDTGQPWAGTQPT</sequence>
<accession>A0ABT5G8V1</accession>
<dbReference type="PANTHER" id="PTHR43194:SF2">
    <property type="entry name" value="PEROXISOMAL MEMBRANE PROTEIN LPX1"/>
    <property type="match status" value="1"/>
</dbReference>
<dbReference type="PANTHER" id="PTHR43194">
    <property type="entry name" value="HYDROLASE ALPHA/BETA FOLD FAMILY"/>
    <property type="match status" value="1"/>
</dbReference>
<name>A0ABT5G8V1_9ACTN</name>
<dbReference type="Pfam" id="PF00561">
    <property type="entry name" value="Abhydrolase_1"/>
    <property type="match status" value="1"/>
</dbReference>
<dbReference type="SUPFAM" id="SSF53474">
    <property type="entry name" value="alpha/beta-Hydrolases"/>
    <property type="match status" value="1"/>
</dbReference>
<dbReference type="InterPro" id="IPR050228">
    <property type="entry name" value="Carboxylesterase_BioH"/>
</dbReference>
<organism evidence="2 3">
    <name type="scientific">Streptomyces gilvifuscus</name>
    <dbReference type="NCBI Taxonomy" id="1550617"/>
    <lineage>
        <taxon>Bacteria</taxon>
        <taxon>Bacillati</taxon>
        <taxon>Actinomycetota</taxon>
        <taxon>Actinomycetes</taxon>
        <taxon>Kitasatosporales</taxon>
        <taxon>Streptomycetaceae</taxon>
        <taxon>Streptomyces</taxon>
    </lineage>
</organism>
<keyword evidence="2" id="KW-0378">Hydrolase</keyword>
<reference evidence="2 3" key="1">
    <citation type="journal article" date="2015" name="Int. J. Syst. Evol. Microbiol.">
        <title>Streptomyces gilvifuscus sp. nov., an actinomycete that produces antibacterial compounds isolated from soil.</title>
        <authorList>
            <person name="Nguyen T.M."/>
            <person name="Kim J."/>
        </authorList>
    </citation>
    <scope>NUCLEOTIDE SEQUENCE [LARGE SCALE GENOMIC DNA]</scope>
    <source>
        <strain evidence="2 3">T113</strain>
    </source>
</reference>
<dbReference type="GO" id="GO:0016787">
    <property type="term" value="F:hydrolase activity"/>
    <property type="evidence" value="ECO:0007669"/>
    <property type="project" value="UniProtKB-KW"/>
</dbReference>
<dbReference type="InterPro" id="IPR029058">
    <property type="entry name" value="AB_hydrolase_fold"/>
</dbReference>
<proteinExistence type="predicted"/>
<protein>
    <submittedName>
        <fullName evidence="2">Alpha/beta hydrolase</fullName>
    </submittedName>
</protein>
<feature type="domain" description="AB hydrolase-1" evidence="1">
    <location>
        <begin position="26"/>
        <end position="251"/>
    </location>
</feature>